<dbReference type="RefSeq" id="WP_092104119.1">
    <property type="nucleotide sequence ID" value="NZ_LT629739.1"/>
</dbReference>
<dbReference type="PANTHER" id="PTHR33362">
    <property type="entry name" value="SIALIC ACID TRAP TRANSPORTER PERMEASE PROTEIN SIAT-RELATED"/>
    <property type="match status" value="1"/>
</dbReference>
<dbReference type="Proteomes" id="UP000199700">
    <property type="component" value="Chromosome"/>
</dbReference>
<proteinExistence type="predicted"/>
<keyword evidence="10" id="KW-1185">Reference proteome</keyword>
<keyword evidence="6 7" id="KW-0472">Membrane</keyword>
<dbReference type="STRING" id="629680.SAMN04489751_1269"/>
<keyword evidence="4 7" id="KW-0812">Transmembrane</keyword>
<name>A0A1H1PMB8_BRESA</name>
<feature type="transmembrane region" description="Helical" evidence="7">
    <location>
        <begin position="47"/>
        <end position="72"/>
    </location>
</feature>
<feature type="transmembrane region" description="Helical" evidence="7">
    <location>
        <begin position="316"/>
        <end position="346"/>
    </location>
</feature>
<feature type="transmembrane region" description="Helical" evidence="7">
    <location>
        <begin position="138"/>
        <end position="161"/>
    </location>
</feature>
<reference evidence="9" key="1">
    <citation type="submission" date="2016-10" db="EMBL/GenBank/DDBJ databases">
        <authorList>
            <person name="Varghese N."/>
            <person name="Submissions S."/>
        </authorList>
    </citation>
    <scope>NUCLEOTIDE SEQUENCE [LARGE SCALE GENOMIC DNA]</scope>
    <source>
        <strain evidence="9">DSM 22082</strain>
    </source>
</reference>
<dbReference type="InterPro" id="IPR004681">
    <property type="entry name" value="TRAP_DctM"/>
</dbReference>
<evidence type="ECO:0000256" key="5">
    <source>
        <dbReference type="ARBA" id="ARBA00022989"/>
    </source>
</evidence>
<dbReference type="NCBIfam" id="TIGR00786">
    <property type="entry name" value="dctM"/>
    <property type="match status" value="1"/>
</dbReference>
<dbReference type="PIRSF" id="PIRSF006066">
    <property type="entry name" value="HI0050"/>
    <property type="match status" value="1"/>
</dbReference>
<evidence type="ECO:0000256" key="1">
    <source>
        <dbReference type="ARBA" id="ARBA00004429"/>
    </source>
</evidence>
<dbReference type="GO" id="GO:0022857">
    <property type="term" value="F:transmembrane transporter activity"/>
    <property type="evidence" value="ECO:0007669"/>
    <property type="project" value="TreeGrafter"/>
</dbReference>
<feature type="transmembrane region" description="Helical" evidence="7">
    <location>
        <begin position="399"/>
        <end position="423"/>
    </location>
</feature>
<gene>
    <name evidence="9" type="ORF">SAMN04489751_1269</name>
</gene>
<feature type="domain" description="TRAP C4-dicarboxylate transport system permease DctM subunit" evidence="8">
    <location>
        <begin position="8"/>
        <end position="419"/>
    </location>
</feature>
<dbReference type="AlphaFoldDB" id="A0A1H1PMB8"/>
<feature type="transmembrane region" description="Helical" evidence="7">
    <location>
        <begin position="358"/>
        <end position="379"/>
    </location>
</feature>
<feature type="transmembrane region" description="Helical" evidence="7">
    <location>
        <begin position="173"/>
        <end position="193"/>
    </location>
</feature>
<sequence length="428" mass="44372">MTIALILLLLLVLIVIGVPVSFAILATGVVGLLSLGGFELLNGVSQFAPASAVMSYSLSAAPLFIFMANLVLKSGLVDNLFTAARVIVGRAKGGTGVASVAAGAIFAAVSGSSTASAATLGQTSTVKMIDEGYAPKTASGLVAVVGTLAAMIPPSIILVFYAVTADIGVGDVLIAGIIPGLIIATVLIVTMYITGLSNSSAMPGGVPTTMREKFGAAVNALPVLALFAVVIGLVFFGIATPTESAAIGCIAAFILLCIRRKASLENLVAAFVETTKTSAMILAIIMGAEIFGHFLVETRVAPNLVDWMSGLPISPFAVMLIISLFYLILGFFLDQIAILALTVPVVLPLVEQFGYDPVWFGIFIVLLAEIGLVTPPMGLNAFVVARSAGRPVGEVFLGAVPYLVAMLIVAFVFLVWPEIVLWFPTYMK</sequence>
<evidence type="ECO:0000256" key="7">
    <source>
        <dbReference type="SAM" id="Phobius"/>
    </source>
</evidence>
<dbReference type="InterPro" id="IPR010656">
    <property type="entry name" value="DctM"/>
</dbReference>
<accession>A0A1H1PMB8</accession>
<feature type="transmembrane region" description="Helical" evidence="7">
    <location>
        <begin position="214"/>
        <end position="236"/>
    </location>
</feature>
<keyword evidence="2" id="KW-1003">Cell membrane</keyword>
<keyword evidence="3" id="KW-0997">Cell inner membrane</keyword>
<evidence type="ECO:0000259" key="8">
    <source>
        <dbReference type="Pfam" id="PF06808"/>
    </source>
</evidence>
<dbReference type="PANTHER" id="PTHR33362:SF5">
    <property type="entry name" value="C4-DICARBOXYLATE TRAP TRANSPORTER LARGE PERMEASE PROTEIN DCTM"/>
    <property type="match status" value="1"/>
</dbReference>
<organism evidence="9 10">
    <name type="scientific">Brevibacterium sandarakinum</name>
    <dbReference type="NCBI Taxonomy" id="629680"/>
    <lineage>
        <taxon>Bacteria</taxon>
        <taxon>Bacillati</taxon>
        <taxon>Actinomycetota</taxon>
        <taxon>Actinomycetes</taxon>
        <taxon>Micrococcales</taxon>
        <taxon>Brevibacteriaceae</taxon>
        <taxon>Brevibacterium</taxon>
    </lineage>
</organism>
<protein>
    <submittedName>
        <fullName evidence="9">TRAP transporter, DctM subunit</fullName>
    </submittedName>
</protein>
<dbReference type="OrthoDB" id="9777699at2"/>
<evidence type="ECO:0000313" key="9">
    <source>
        <dbReference type="EMBL" id="SDS11849.1"/>
    </source>
</evidence>
<evidence type="ECO:0000256" key="4">
    <source>
        <dbReference type="ARBA" id="ARBA00022692"/>
    </source>
</evidence>
<evidence type="ECO:0000313" key="10">
    <source>
        <dbReference type="Proteomes" id="UP000199700"/>
    </source>
</evidence>
<dbReference type="EMBL" id="LT629739">
    <property type="protein sequence ID" value="SDS11849.1"/>
    <property type="molecule type" value="Genomic_DNA"/>
</dbReference>
<feature type="transmembrane region" description="Helical" evidence="7">
    <location>
        <begin position="279"/>
        <end position="296"/>
    </location>
</feature>
<dbReference type="Pfam" id="PF06808">
    <property type="entry name" value="DctM"/>
    <property type="match status" value="1"/>
</dbReference>
<evidence type="ECO:0000256" key="3">
    <source>
        <dbReference type="ARBA" id="ARBA00022519"/>
    </source>
</evidence>
<comment type="subcellular location">
    <subcellularLocation>
        <location evidence="1">Cell inner membrane</location>
        <topology evidence="1">Multi-pass membrane protein</topology>
    </subcellularLocation>
</comment>
<evidence type="ECO:0000256" key="6">
    <source>
        <dbReference type="ARBA" id="ARBA00023136"/>
    </source>
</evidence>
<dbReference type="GO" id="GO:0005886">
    <property type="term" value="C:plasma membrane"/>
    <property type="evidence" value="ECO:0007669"/>
    <property type="project" value="UniProtKB-SubCell"/>
</dbReference>
<keyword evidence="5 7" id="KW-1133">Transmembrane helix</keyword>
<evidence type="ECO:0000256" key="2">
    <source>
        <dbReference type="ARBA" id="ARBA00022475"/>
    </source>
</evidence>